<dbReference type="Proteomes" id="UP000199698">
    <property type="component" value="Unassembled WGS sequence"/>
</dbReference>
<dbReference type="NCBIfam" id="TIGR03010">
    <property type="entry name" value="sulf_tusC_dsrF"/>
    <property type="match status" value="1"/>
</dbReference>
<accession>A0A1C4AF73</accession>
<dbReference type="OrthoDB" id="9789418at2"/>
<dbReference type="SUPFAM" id="SSF75169">
    <property type="entry name" value="DsrEFH-like"/>
    <property type="match status" value="1"/>
</dbReference>
<gene>
    <name evidence="2" type="ORF">GA0061080_101062</name>
</gene>
<dbReference type="InterPro" id="IPR003787">
    <property type="entry name" value="Sulphur_relay_DsrE/F-like"/>
</dbReference>
<dbReference type="RefSeq" id="WP_091121634.1">
    <property type="nucleotide sequence ID" value="NZ_FMBA01000010.1"/>
</dbReference>
<protein>
    <submittedName>
        <fullName evidence="2">tRNA 2-thiouridine synthesizing protein C</fullName>
    </submittedName>
</protein>
<dbReference type="Pfam" id="PF02635">
    <property type="entry name" value="DsrE"/>
    <property type="match status" value="1"/>
</dbReference>
<keyword evidence="3" id="KW-1185">Reference proteome</keyword>
<dbReference type="InterPro" id="IPR017462">
    <property type="entry name" value="Sulphur_relay_TusC/DsrF"/>
</dbReference>
<comment type="similarity">
    <text evidence="1">Belongs to the DsrF/TusC family.</text>
</comment>
<evidence type="ECO:0000256" key="1">
    <source>
        <dbReference type="ARBA" id="ARBA00005996"/>
    </source>
</evidence>
<sequence>MKKLAIIISSPPHGNAKGREALDIALATSAINQVSVFFIDDGVFHLLPEQQPHKILMRDYIATFNMLELYDIDDVYICESSLKSRNLIQIPHNIPSKVINTQLLNQLLTTKDVILRF</sequence>
<name>A0A1C4AF73_9GAMM</name>
<dbReference type="STRING" id="1798183.GA0061080_101062"/>
<reference evidence="3" key="1">
    <citation type="submission" date="2016-08" db="EMBL/GenBank/DDBJ databases">
        <authorList>
            <person name="Varghese N."/>
            <person name="Submissions Spin"/>
        </authorList>
    </citation>
    <scope>NUCLEOTIDE SEQUENCE [LARGE SCALE GENOMIC DNA]</scope>
    <source>
        <strain evidence="3">R-53144</strain>
    </source>
</reference>
<proteinExistence type="inferred from homology"/>
<organism evidence="2 3">
    <name type="scientific">Gilliamella intestini</name>
    <dbReference type="NCBI Taxonomy" id="1798183"/>
    <lineage>
        <taxon>Bacteria</taxon>
        <taxon>Pseudomonadati</taxon>
        <taxon>Pseudomonadota</taxon>
        <taxon>Gammaproteobacteria</taxon>
        <taxon>Orbales</taxon>
        <taxon>Orbaceae</taxon>
        <taxon>Gilliamella</taxon>
    </lineage>
</organism>
<dbReference type="EMBL" id="FMBA01000010">
    <property type="protein sequence ID" value="SCB93282.1"/>
    <property type="molecule type" value="Genomic_DNA"/>
</dbReference>
<evidence type="ECO:0000313" key="2">
    <source>
        <dbReference type="EMBL" id="SCB93282.1"/>
    </source>
</evidence>
<dbReference type="NCBIfam" id="NF001238">
    <property type="entry name" value="PRK00211.1"/>
    <property type="match status" value="1"/>
</dbReference>
<evidence type="ECO:0000313" key="3">
    <source>
        <dbReference type="Proteomes" id="UP000199698"/>
    </source>
</evidence>
<dbReference type="PANTHER" id="PTHR38780:SF1">
    <property type="entry name" value="PROTEIN TUSC"/>
    <property type="match status" value="1"/>
</dbReference>
<dbReference type="PANTHER" id="PTHR38780">
    <property type="entry name" value="PROTEIN TUSC"/>
    <property type="match status" value="1"/>
</dbReference>
<dbReference type="AlphaFoldDB" id="A0A1C4AF73"/>
<dbReference type="Gene3D" id="3.40.1260.10">
    <property type="entry name" value="DsrEFH-like"/>
    <property type="match status" value="1"/>
</dbReference>
<dbReference type="InterPro" id="IPR027396">
    <property type="entry name" value="DsrEFH-like"/>
</dbReference>